<dbReference type="SUPFAM" id="SSF55729">
    <property type="entry name" value="Acyl-CoA N-acyltransferases (Nat)"/>
    <property type="match status" value="1"/>
</dbReference>
<dbReference type="CDD" id="cd04301">
    <property type="entry name" value="NAT_SF"/>
    <property type="match status" value="1"/>
</dbReference>
<organism evidence="4 5">
    <name type="scientific">Paenibacillus antri</name>
    <dbReference type="NCBI Taxonomy" id="2582848"/>
    <lineage>
        <taxon>Bacteria</taxon>
        <taxon>Bacillati</taxon>
        <taxon>Bacillota</taxon>
        <taxon>Bacilli</taxon>
        <taxon>Bacillales</taxon>
        <taxon>Paenibacillaceae</taxon>
        <taxon>Paenibacillus</taxon>
    </lineage>
</organism>
<dbReference type="InterPro" id="IPR000182">
    <property type="entry name" value="GNAT_dom"/>
</dbReference>
<dbReference type="RefSeq" id="WP_138193871.1">
    <property type="nucleotide sequence ID" value="NZ_VCIW01000005.1"/>
</dbReference>
<evidence type="ECO:0000313" key="5">
    <source>
        <dbReference type="Proteomes" id="UP000309676"/>
    </source>
</evidence>
<evidence type="ECO:0000256" key="1">
    <source>
        <dbReference type="ARBA" id="ARBA00022679"/>
    </source>
</evidence>
<dbReference type="InterPro" id="IPR016181">
    <property type="entry name" value="Acyl_CoA_acyltransferase"/>
</dbReference>
<dbReference type="Pfam" id="PF00583">
    <property type="entry name" value="Acetyltransf_1"/>
    <property type="match status" value="1"/>
</dbReference>
<protein>
    <submittedName>
        <fullName evidence="4">GNAT family N-acetyltransferase</fullName>
    </submittedName>
</protein>
<keyword evidence="2" id="KW-0012">Acyltransferase</keyword>
<accession>A0A5R9GFZ8</accession>
<dbReference type="PROSITE" id="PS51186">
    <property type="entry name" value="GNAT"/>
    <property type="match status" value="1"/>
</dbReference>
<dbReference type="InterPro" id="IPR051556">
    <property type="entry name" value="N-term/lysine_N-AcTrnsfr"/>
</dbReference>
<reference evidence="4 5" key="1">
    <citation type="submission" date="2019-05" db="EMBL/GenBank/DDBJ databases">
        <authorList>
            <person name="Narsing Rao M.P."/>
            <person name="Li W.J."/>
        </authorList>
    </citation>
    <scope>NUCLEOTIDE SEQUENCE [LARGE SCALE GENOMIC DNA]</scope>
    <source>
        <strain evidence="4 5">SYSU_K30003</strain>
    </source>
</reference>
<dbReference type="GO" id="GO:0016747">
    <property type="term" value="F:acyltransferase activity, transferring groups other than amino-acyl groups"/>
    <property type="evidence" value="ECO:0007669"/>
    <property type="project" value="InterPro"/>
</dbReference>
<feature type="domain" description="N-acetyltransferase" evidence="3">
    <location>
        <begin position="10"/>
        <end position="154"/>
    </location>
</feature>
<keyword evidence="1 4" id="KW-0808">Transferase</keyword>
<dbReference type="AlphaFoldDB" id="A0A5R9GFZ8"/>
<dbReference type="Gene3D" id="3.40.630.30">
    <property type="match status" value="1"/>
</dbReference>
<keyword evidence="5" id="KW-1185">Reference proteome</keyword>
<dbReference type="Proteomes" id="UP000309676">
    <property type="component" value="Unassembled WGS sequence"/>
</dbReference>
<dbReference type="PANTHER" id="PTHR42919">
    <property type="entry name" value="N-ALPHA-ACETYLTRANSFERASE"/>
    <property type="match status" value="1"/>
</dbReference>
<dbReference type="EMBL" id="VCIW01000005">
    <property type="protein sequence ID" value="TLS52214.1"/>
    <property type="molecule type" value="Genomic_DNA"/>
</dbReference>
<sequence>MEIVKTLDHEIIARLNKDVHDIHVLLYPEYFKKYEYESISGFFKKIVNNPNYDFLVIKGELEYFGYAWIEEKEIAESVFMKAHKFIFVHQLSTQNDYRHQGLGSQLMNKIEDIARERGIQKIQLDYWSNNVMAREFYEKKGYSVYREFIYKNLE</sequence>
<gene>
    <name evidence="4" type="ORF">FE782_09560</name>
</gene>
<evidence type="ECO:0000259" key="3">
    <source>
        <dbReference type="PROSITE" id="PS51186"/>
    </source>
</evidence>
<proteinExistence type="predicted"/>
<comment type="caution">
    <text evidence="4">The sequence shown here is derived from an EMBL/GenBank/DDBJ whole genome shotgun (WGS) entry which is preliminary data.</text>
</comment>
<name>A0A5R9GFZ8_9BACL</name>
<dbReference type="PANTHER" id="PTHR42919:SF8">
    <property type="entry name" value="N-ALPHA-ACETYLTRANSFERASE 50"/>
    <property type="match status" value="1"/>
</dbReference>
<dbReference type="OrthoDB" id="360261at2"/>
<evidence type="ECO:0000313" key="4">
    <source>
        <dbReference type="EMBL" id="TLS52214.1"/>
    </source>
</evidence>
<evidence type="ECO:0000256" key="2">
    <source>
        <dbReference type="ARBA" id="ARBA00023315"/>
    </source>
</evidence>